<feature type="compositionally biased region" description="Basic and acidic residues" evidence="3">
    <location>
        <begin position="127"/>
        <end position="153"/>
    </location>
</feature>
<dbReference type="InterPro" id="IPR001936">
    <property type="entry name" value="RasGAP_dom"/>
</dbReference>
<dbReference type="PROSITE" id="PS50018">
    <property type="entry name" value="RAS_GTPASE_ACTIV_2"/>
    <property type="match status" value="1"/>
</dbReference>
<evidence type="ECO:0000256" key="1">
    <source>
        <dbReference type="ARBA" id="ARBA00022468"/>
    </source>
</evidence>
<feature type="compositionally biased region" description="Polar residues" evidence="3">
    <location>
        <begin position="1"/>
        <end position="20"/>
    </location>
</feature>
<feature type="compositionally biased region" description="Low complexity" evidence="3">
    <location>
        <begin position="155"/>
        <end position="167"/>
    </location>
</feature>
<dbReference type="Proteomes" id="UP001149090">
    <property type="component" value="Unassembled WGS sequence"/>
</dbReference>
<dbReference type="PANTHER" id="PTHR10194">
    <property type="entry name" value="RAS GTPASE-ACTIVATING PROTEINS"/>
    <property type="match status" value="1"/>
</dbReference>
<proteinExistence type="predicted"/>
<protein>
    <submittedName>
        <fullName evidence="5">Ras gtpase-activating protein</fullName>
    </submittedName>
</protein>
<dbReference type="OrthoDB" id="26630at2759"/>
<feature type="compositionally biased region" description="Basic and acidic residues" evidence="3">
    <location>
        <begin position="47"/>
        <end position="84"/>
    </location>
</feature>
<sequence length="594" mass="70000">MSNSNQPQTNSINYISQMDQIPQKPYEKLRRLKSESIIRPNYPFETKLSKQELKRMKKEENKRKKEERKQKQMEEKLRKKELRLQKKKSIRVVDDQNIVNKPQKSVPKTRSRSKSFKNQKRRPLNLRVEKYQFETRANPETEKKTETETEKKPFSTSQSSPTLPQLLSEKAKIENETTKEMQSKKDQLKNLLLLDNDPYKEPIKNQRNQQKKLNDPQLFLAQDQDNQHSISQANPNGLRLTHALARQVSIDIGSFFQNKEQSLENIKKNQVSISNKKDHIATPTKFRNKKSKKARRKSRKFDIDNKVLLNIVVDENLILIDEFAKEIRTVQNSDQISDILVKLFESEHLLIELLKFSILKEIENTQYISQILKEPIKKFIEDSIIIQNQEFQNENENENENQNNNQEFLNENKKDNKENLIEKVQFLLYTITSQPENCPKYLQEICHFIRTRVHNKFPEMDLRTVGGFFFLRLICPALTNPQEHGITTEKLPSLAQRGLIQASKILQALSNNSTFNEQSSMFSLNEFINEKMDETNKFLETISNSCVVKDLLSVHLNFSEQEIQENLEQLKELLKENPNILKIVEKFKKQKKAF</sequence>
<dbReference type="SMART" id="SM00323">
    <property type="entry name" value="RasGAP"/>
    <property type="match status" value="1"/>
</dbReference>
<dbReference type="Gene3D" id="1.10.506.10">
    <property type="entry name" value="GTPase Activation - p120gap, domain 1"/>
    <property type="match status" value="1"/>
</dbReference>
<feature type="region of interest" description="Disordered" evidence="3">
    <location>
        <begin position="34"/>
        <end position="167"/>
    </location>
</feature>
<evidence type="ECO:0000313" key="6">
    <source>
        <dbReference type="Proteomes" id="UP001149090"/>
    </source>
</evidence>
<feature type="region of interest" description="Disordered" evidence="3">
    <location>
        <begin position="1"/>
        <end position="21"/>
    </location>
</feature>
<keyword evidence="2" id="KW-0175">Coiled coil</keyword>
<feature type="compositionally biased region" description="Polar residues" evidence="3">
    <location>
        <begin position="97"/>
        <end position="106"/>
    </location>
</feature>
<dbReference type="GO" id="GO:0005096">
    <property type="term" value="F:GTPase activator activity"/>
    <property type="evidence" value="ECO:0007669"/>
    <property type="project" value="UniProtKB-KW"/>
</dbReference>
<feature type="region of interest" description="Disordered" evidence="3">
    <location>
        <begin position="277"/>
        <end position="297"/>
    </location>
</feature>
<evidence type="ECO:0000256" key="3">
    <source>
        <dbReference type="SAM" id="MobiDB-lite"/>
    </source>
</evidence>
<dbReference type="Pfam" id="PF00616">
    <property type="entry name" value="RasGAP"/>
    <property type="match status" value="1"/>
</dbReference>
<evidence type="ECO:0000313" key="5">
    <source>
        <dbReference type="EMBL" id="KAJ5077752.1"/>
    </source>
</evidence>
<feature type="compositionally biased region" description="Basic residues" evidence="3">
    <location>
        <begin position="286"/>
        <end position="297"/>
    </location>
</feature>
<reference evidence="5" key="1">
    <citation type="submission" date="2022-10" db="EMBL/GenBank/DDBJ databases">
        <title>Novel sulphate-reducing endosymbionts in the free-living metamonad Anaeramoeba.</title>
        <authorList>
            <person name="Jerlstrom-Hultqvist J."/>
            <person name="Cepicka I."/>
            <person name="Gallot-Lavallee L."/>
            <person name="Salas-Leiva D."/>
            <person name="Curtis B.A."/>
            <person name="Zahonova K."/>
            <person name="Pipaliya S."/>
            <person name="Dacks J."/>
            <person name="Roger A.J."/>
        </authorList>
    </citation>
    <scope>NUCLEOTIDE SEQUENCE</scope>
    <source>
        <strain evidence="5">BMAN</strain>
    </source>
</reference>
<organism evidence="5 6">
    <name type="scientific">Anaeramoeba ignava</name>
    <name type="common">Anaerobic marine amoeba</name>
    <dbReference type="NCBI Taxonomy" id="1746090"/>
    <lineage>
        <taxon>Eukaryota</taxon>
        <taxon>Metamonada</taxon>
        <taxon>Anaeramoebidae</taxon>
        <taxon>Anaeramoeba</taxon>
    </lineage>
</organism>
<evidence type="ECO:0000259" key="4">
    <source>
        <dbReference type="PROSITE" id="PS50018"/>
    </source>
</evidence>
<keyword evidence="6" id="KW-1185">Reference proteome</keyword>
<dbReference type="AlphaFoldDB" id="A0A9Q0LRN9"/>
<feature type="compositionally biased region" description="Basic residues" evidence="3">
    <location>
        <begin position="107"/>
        <end position="124"/>
    </location>
</feature>
<dbReference type="InterPro" id="IPR039360">
    <property type="entry name" value="Ras_GTPase"/>
</dbReference>
<gene>
    <name evidence="5" type="ORF">M0811_05442</name>
</gene>
<comment type="caution">
    <text evidence="5">The sequence shown here is derived from an EMBL/GenBank/DDBJ whole genome shotgun (WGS) entry which is preliminary data.</text>
</comment>
<accession>A0A9Q0LRN9</accession>
<dbReference type="InterPro" id="IPR008936">
    <property type="entry name" value="Rho_GTPase_activation_prot"/>
</dbReference>
<name>A0A9Q0LRN9_ANAIG</name>
<keyword evidence="1" id="KW-0343">GTPase activation</keyword>
<feature type="coiled-coil region" evidence="2">
    <location>
        <begin position="392"/>
        <end position="419"/>
    </location>
</feature>
<dbReference type="SUPFAM" id="SSF48350">
    <property type="entry name" value="GTPase activation domain, GAP"/>
    <property type="match status" value="1"/>
</dbReference>
<dbReference type="EMBL" id="JAPDFW010000056">
    <property type="protein sequence ID" value="KAJ5077752.1"/>
    <property type="molecule type" value="Genomic_DNA"/>
</dbReference>
<feature type="domain" description="Ras-GAP" evidence="4">
    <location>
        <begin position="300"/>
        <end position="511"/>
    </location>
</feature>
<evidence type="ECO:0000256" key="2">
    <source>
        <dbReference type="SAM" id="Coils"/>
    </source>
</evidence>